<protein>
    <recommendedName>
        <fullName evidence="3">DNA topoisomerase (ATP-hydrolyzing)</fullName>
        <ecNumber evidence="3">5.6.2.2</ecNumber>
    </recommendedName>
</protein>
<sequence>MIWTKERPNTSYFYTTYNKLPIQFLRQVSSSAIGDAILLFKLNGDMRFSDGSKLQNIRNIIDIEKLFDAELAGTKRLKDCTLIMTEGDFGKALVMNGLRAGLSYEERKLFGVYPLRGKLLNVKQATHTKINE</sequence>
<reference evidence="9 10" key="1">
    <citation type="submission" date="2018-04" db="EMBL/GenBank/DDBJ databases">
        <authorList>
            <person name="Vogel A."/>
        </authorList>
    </citation>
    <scope>NUCLEOTIDE SEQUENCE [LARGE SCALE GENOMIC DNA]</scope>
</reference>
<comment type="cofactor">
    <cofactor evidence="2">
        <name>Mg(2+)</name>
        <dbReference type="ChEBI" id="CHEBI:18420"/>
    </cofactor>
</comment>
<accession>A0A484NB28</accession>
<evidence type="ECO:0000313" key="10">
    <source>
        <dbReference type="Proteomes" id="UP000595140"/>
    </source>
</evidence>
<evidence type="ECO:0000256" key="7">
    <source>
        <dbReference type="ARBA" id="ARBA00023125"/>
    </source>
</evidence>
<dbReference type="OrthoDB" id="276498at2759"/>
<dbReference type="GO" id="GO:0000712">
    <property type="term" value="P:resolution of meiotic recombination intermediates"/>
    <property type="evidence" value="ECO:0007669"/>
    <property type="project" value="TreeGrafter"/>
</dbReference>
<evidence type="ECO:0000256" key="6">
    <source>
        <dbReference type="ARBA" id="ARBA00023029"/>
    </source>
</evidence>
<keyword evidence="4" id="KW-0547">Nucleotide-binding</keyword>
<dbReference type="GO" id="GO:0005634">
    <property type="term" value="C:nucleus"/>
    <property type="evidence" value="ECO:0007669"/>
    <property type="project" value="TreeGrafter"/>
</dbReference>
<dbReference type="GO" id="GO:0003918">
    <property type="term" value="F:DNA topoisomerase type II (double strand cut, ATP-hydrolyzing) activity"/>
    <property type="evidence" value="ECO:0007669"/>
    <property type="project" value="UniProtKB-EC"/>
</dbReference>
<dbReference type="GO" id="GO:0000819">
    <property type="term" value="P:sister chromatid segregation"/>
    <property type="evidence" value="ECO:0007669"/>
    <property type="project" value="TreeGrafter"/>
</dbReference>
<dbReference type="EC" id="5.6.2.2" evidence="3"/>
<evidence type="ECO:0000256" key="8">
    <source>
        <dbReference type="ARBA" id="ARBA00023235"/>
    </source>
</evidence>
<proteinExistence type="predicted"/>
<dbReference type="GO" id="GO:0003677">
    <property type="term" value="F:DNA binding"/>
    <property type="evidence" value="ECO:0007669"/>
    <property type="project" value="UniProtKB-KW"/>
</dbReference>
<dbReference type="AlphaFoldDB" id="A0A484NB28"/>
<evidence type="ECO:0000256" key="1">
    <source>
        <dbReference type="ARBA" id="ARBA00000185"/>
    </source>
</evidence>
<name>A0A484NB28_9ASTE</name>
<dbReference type="GO" id="GO:0005524">
    <property type="term" value="F:ATP binding"/>
    <property type="evidence" value="ECO:0007669"/>
    <property type="project" value="UniProtKB-KW"/>
</dbReference>
<dbReference type="Proteomes" id="UP000595140">
    <property type="component" value="Unassembled WGS sequence"/>
</dbReference>
<gene>
    <name evidence="9" type="ORF">CCAM_LOCUS40397</name>
</gene>
<dbReference type="InterPro" id="IPR013759">
    <property type="entry name" value="Topo_IIA_B_C"/>
</dbReference>
<evidence type="ECO:0000256" key="2">
    <source>
        <dbReference type="ARBA" id="ARBA00001946"/>
    </source>
</evidence>
<keyword evidence="7" id="KW-0238">DNA-binding</keyword>
<keyword evidence="8" id="KW-0413">Isomerase</keyword>
<keyword evidence="5" id="KW-0067">ATP-binding</keyword>
<dbReference type="SUPFAM" id="SSF56719">
    <property type="entry name" value="Type II DNA topoisomerase"/>
    <property type="match status" value="1"/>
</dbReference>
<keyword evidence="10" id="KW-1185">Reference proteome</keyword>
<dbReference type="GO" id="GO:0006265">
    <property type="term" value="P:DNA topological change"/>
    <property type="evidence" value="ECO:0007669"/>
    <property type="project" value="InterPro"/>
</dbReference>
<keyword evidence="6" id="KW-0799">Topoisomerase</keyword>
<dbReference type="InterPro" id="IPR050634">
    <property type="entry name" value="DNA_Topoisomerase_II"/>
</dbReference>
<dbReference type="PANTHER" id="PTHR10169">
    <property type="entry name" value="DNA TOPOISOMERASE/GYRASE"/>
    <property type="match status" value="1"/>
</dbReference>
<dbReference type="EMBL" id="OOIL02006606">
    <property type="protein sequence ID" value="VFQ98621.1"/>
    <property type="molecule type" value="Genomic_DNA"/>
</dbReference>
<organism evidence="9 10">
    <name type="scientific">Cuscuta campestris</name>
    <dbReference type="NCBI Taxonomy" id="132261"/>
    <lineage>
        <taxon>Eukaryota</taxon>
        <taxon>Viridiplantae</taxon>
        <taxon>Streptophyta</taxon>
        <taxon>Embryophyta</taxon>
        <taxon>Tracheophyta</taxon>
        <taxon>Spermatophyta</taxon>
        <taxon>Magnoliopsida</taxon>
        <taxon>eudicotyledons</taxon>
        <taxon>Gunneridae</taxon>
        <taxon>Pentapetalae</taxon>
        <taxon>asterids</taxon>
        <taxon>lamiids</taxon>
        <taxon>Solanales</taxon>
        <taxon>Convolvulaceae</taxon>
        <taxon>Cuscuteae</taxon>
        <taxon>Cuscuta</taxon>
        <taxon>Cuscuta subgen. Grammica</taxon>
        <taxon>Cuscuta sect. Cleistogrammica</taxon>
    </lineage>
</organism>
<comment type="catalytic activity">
    <reaction evidence="1">
        <text>ATP-dependent breakage, passage and rejoining of double-stranded DNA.</text>
        <dbReference type="EC" id="5.6.2.2"/>
    </reaction>
</comment>
<evidence type="ECO:0000313" key="9">
    <source>
        <dbReference type="EMBL" id="VFQ98621.1"/>
    </source>
</evidence>
<evidence type="ECO:0000256" key="5">
    <source>
        <dbReference type="ARBA" id="ARBA00022840"/>
    </source>
</evidence>
<dbReference type="InterPro" id="IPR013760">
    <property type="entry name" value="Topo_IIA-like_dom_sf"/>
</dbReference>
<dbReference type="PANTHER" id="PTHR10169:SF38">
    <property type="entry name" value="DNA TOPOISOMERASE 2"/>
    <property type="match status" value="1"/>
</dbReference>
<dbReference type="Gene3D" id="3.40.50.670">
    <property type="match status" value="1"/>
</dbReference>
<evidence type="ECO:0000256" key="3">
    <source>
        <dbReference type="ARBA" id="ARBA00012895"/>
    </source>
</evidence>
<evidence type="ECO:0000256" key="4">
    <source>
        <dbReference type="ARBA" id="ARBA00022741"/>
    </source>
</evidence>